<evidence type="ECO:0000256" key="2">
    <source>
        <dbReference type="ARBA" id="ARBA00009840"/>
    </source>
</evidence>
<organism evidence="5 6">
    <name type="scientific">Canicola haemoglobinophilus</name>
    <dbReference type="NCBI Taxonomy" id="733"/>
    <lineage>
        <taxon>Bacteria</taxon>
        <taxon>Pseudomonadati</taxon>
        <taxon>Pseudomonadota</taxon>
        <taxon>Gammaproteobacteria</taxon>
        <taxon>Pasteurellales</taxon>
        <taxon>Pasteurellaceae</taxon>
        <taxon>Canicola</taxon>
    </lineage>
</organism>
<comment type="similarity">
    <text evidence="2">Belongs to the RmuC family.</text>
</comment>
<name>A0AB38HET3_9PAST</name>
<evidence type="ECO:0000313" key="6">
    <source>
        <dbReference type="Proteomes" id="UP000254496"/>
    </source>
</evidence>
<evidence type="ECO:0000256" key="4">
    <source>
        <dbReference type="ARBA" id="ARBA00023172"/>
    </source>
</evidence>
<keyword evidence="3" id="KW-0175">Coiled coil</keyword>
<dbReference type="GO" id="GO:0006310">
    <property type="term" value="P:DNA recombination"/>
    <property type="evidence" value="ECO:0007669"/>
    <property type="project" value="UniProtKB-KW"/>
</dbReference>
<dbReference type="InterPro" id="IPR003798">
    <property type="entry name" value="DNA_recombination_RmuC"/>
</dbReference>
<dbReference type="Pfam" id="PF02646">
    <property type="entry name" value="RmuC"/>
    <property type="match status" value="1"/>
</dbReference>
<comment type="function">
    <text evidence="1">Involved in DNA recombination.</text>
</comment>
<dbReference type="PANTHER" id="PTHR30563">
    <property type="entry name" value="DNA RECOMBINATION PROTEIN RMUC"/>
    <property type="match status" value="1"/>
</dbReference>
<evidence type="ECO:0000256" key="3">
    <source>
        <dbReference type="ARBA" id="ARBA00023054"/>
    </source>
</evidence>
<dbReference type="PANTHER" id="PTHR30563:SF0">
    <property type="entry name" value="DNA RECOMBINATION PROTEIN RMUC"/>
    <property type="match status" value="1"/>
</dbReference>
<reference evidence="5 6" key="1">
    <citation type="submission" date="2018-06" db="EMBL/GenBank/DDBJ databases">
        <authorList>
            <consortium name="Pathogen Informatics"/>
            <person name="Doyle S."/>
        </authorList>
    </citation>
    <scope>NUCLEOTIDE SEQUENCE [LARGE SCALE GENOMIC DNA]</scope>
    <source>
        <strain evidence="5 6">NCTC8540</strain>
    </source>
</reference>
<dbReference type="Proteomes" id="UP000254496">
    <property type="component" value="Unassembled WGS sequence"/>
</dbReference>
<dbReference type="AlphaFoldDB" id="A0AB38HET3"/>
<protein>
    <submittedName>
        <fullName evidence="5">DNA recombination protein rmuC</fullName>
    </submittedName>
</protein>
<proteinExistence type="inferred from homology"/>
<evidence type="ECO:0000313" key="5">
    <source>
        <dbReference type="EMBL" id="STO91842.1"/>
    </source>
</evidence>
<evidence type="ECO:0000256" key="1">
    <source>
        <dbReference type="ARBA" id="ARBA00003416"/>
    </source>
</evidence>
<sequence length="111" mass="12274">MPILRTVANLWRIERGNLEAKEISAKAGEIYNQVCVVAERLNKLGNSLSSVSSHYNSTVTALVGQQGLVGKVERFKDLSAKANKTMPEVDLLHNDVNVEKLVAIRVDNEEK</sequence>
<keyword evidence="4" id="KW-0233">DNA recombination</keyword>
<accession>A0AB38HET3</accession>
<comment type="caution">
    <text evidence="5">The sequence shown here is derived from an EMBL/GenBank/DDBJ whole genome shotgun (WGS) entry which is preliminary data.</text>
</comment>
<gene>
    <name evidence="5" type="primary">rmuC_2</name>
    <name evidence="5" type="ORF">NCTC8540_02348</name>
</gene>
<dbReference type="EMBL" id="UGHJ01000004">
    <property type="protein sequence ID" value="STO91842.1"/>
    <property type="molecule type" value="Genomic_DNA"/>
</dbReference>